<feature type="domain" description="NAC" evidence="8">
    <location>
        <begin position="23"/>
        <end position="173"/>
    </location>
</feature>
<dbReference type="Proteomes" id="UP000797356">
    <property type="component" value="Chromosome 8"/>
</dbReference>
<dbReference type="PANTHER" id="PTHR31744:SF210">
    <property type="entry name" value="NAC DOMAIN-CONTAINING PROTEIN 86-LIKE"/>
    <property type="match status" value="1"/>
</dbReference>
<gene>
    <name evidence="9" type="ORF">COCNU_08G010730</name>
</gene>
<keyword evidence="7" id="KW-1133">Transmembrane helix</keyword>
<dbReference type="InterPro" id="IPR003441">
    <property type="entry name" value="NAC-dom"/>
</dbReference>
<evidence type="ECO:0000256" key="4">
    <source>
        <dbReference type="ARBA" id="ARBA00023163"/>
    </source>
</evidence>
<protein>
    <submittedName>
        <fullName evidence="9">NAC domain-containing protein 53</fullName>
    </submittedName>
</protein>
<evidence type="ECO:0000256" key="7">
    <source>
        <dbReference type="SAM" id="Phobius"/>
    </source>
</evidence>
<feature type="transmembrane region" description="Helical" evidence="7">
    <location>
        <begin position="665"/>
        <end position="685"/>
    </location>
</feature>
<dbReference type="GO" id="GO:0006355">
    <property type="term" value="P:regulation of DNA-templated transcription"/>
    <property type="evidence" value="ECO:0007669"/>
    <property type="project" value="InterPro"/>
</dbReference>
<keyword evidence="4" id="KW-0804">Transcription</keyword>
<dbReference type="PANTHER" id="PTHR31744">
    <property type="entry name" value="PROTEIN CUP-SHAPED COTYLEDON 2-RELATED"/>
    <property type="match status" value="1"/>
</dbReference>
<evidence type="ECO:0000259" key="8">
    <source>
        <dbReference type="PROSITE" id="PS51005"/>
    </source>
</evidence>
<comment type="subcellular location">
    <subcellularLocation>
        <location evidence="1">Nucleus</location>
    </subcellularLocation>
</comment>
<evidence type="ECO:0000313" key="10">
    <source>
        <dbReference type="Proteomes" id="UP000797356"/>
    </source>
</evidence>
<dbReference type="AlphaFoldDB" id="A0A8K0IJ43"/>
<evidence type="ECO:0000256" key="3">
    <source>
        <dbReference type="ARBA" id="ARBA00023125"/>
    </source>
</evidence>
<dbReference type="Pfam" id="PF02365">
    <property type="entry name" value="NAM"/>
    <property type="match status" value="1"/>
</dbReference>
<dbReference type="SUPFAM" id="SSF101941">
    <property type="entry name" value="NAC domain"/>
    <property type="match status" value="1"/>
</dbReference>
<accession>A0A8K0IJ43</accession>
<proteinExistence type="predicted"/>
<keyword evidence="2" id="KW-0805">Transcription regulation</keyword>
<dbReference type="GO" id="GO:0005634">
    <property type="term" value="C:nucleus"/>
    <property type="evidence" value="ECO:0007669"/>
    <property type="project" value="UniProtKB-SubCell"/>
</dbReference>
<name>A0A8K0IJ43_COCNU</name>
<dbReference type="OrthoDB" id="777252at2759"/>
<organism evidence="9 10">
    <name type="scientific">Cocos nucifera</name>
    <name type="common">Coconut palm</name>
    <dbReference type="NCBI Taxonomy" id="13894"/>
    <lineage>
        <taxon>Eukaryota</taxon>
        <taxon>Viridiplantae</taxon>
        <taxon>Streptophyta</taxon>
        <taxon>Embryophyta</taxon>
        <taxon>Tracheophyta</taxon>
        <taxon>Spermatophyta</taxon>
        <taxon>Magnoliopsida</taxon>
        <taxon>Liliopsida</taxon>
        <taxon>Arecaceae</taxon>
        <taxon>Arecoideae</taxon>
        <taxon>Cocoseae</taxon>
        <taxon>Attaleinae</taxon>
        <taxon>Cocos</taxon>
    </lineage>
</organism>
<keyword evidence="10" id="KW-1185">Reference proteome</keyword>
<dbReference type="FunFam" id="2.170.150.80:FF:000002">
    <property type="entry name" value="Nac domain-containing protein 86"/>
    <property type="match status" value="1"/>
</dbReference>
<dbReference type="Gene3D" id="2.170.150.80">
    <property type="entry name" value="NAC domain"/>
    <property type="match status" value="1"/>
</dbReference>
<reference evidence="9" key="2">
    <citation type="submission" date="2019-07" db="EMBL/GenBank/DDBJ databases">
        <authorList>
            <person name="Yang Y."/>
            <person name="Bocs S."/>
            <person name="Baudouin L."/>
        </authorList>
    </citation>
    <scope>NUCLEOTIDE SEQUENCE</scope>
    <source>
        <tissue evidence="9">Spear leaf of Hainan Tall coconut</tissue>
    </source>
</reference>
<evidence type="ECO:0000313" key="9">
    <source>
        <dbReference type="EMBL" id="KAG1359627.1"/>
    </source>
</evidence>
<keyword evidence="7" id="KW-0472">Membrane</keyword>
<dbReference type="GO" id="GO:0003677">
    <property type="term" value="F:DNA binding"/>
    <property type="evidence" value="ECO:0007669"/>
    <property type="project" value="UniProtKB-KW"/>
</dbReference>
<evidence type="ECO:0000256" key="5">
    <source>
        <dbReference type="ARBA" id="ARBA00023242"/>
    </source>
</evidence>
<comment type="caution">
    <text evidence="9">The sequence shown here is derived from an EMBL/GenBank/DDBJ whole genome shotgun (WGS) entry which is preliminary data.</text>
</comment>
<sequence length="687" mass="76250">MNTGASSSNPPPPSAPAATATQLAPGFRFHPTDEELVSYYLKRKVTGKSLRVDAIAEIDLYKCEPWDLPSRSRIVSRDLEWYFFSRVDRKYSNRSRMNRSTAQGYWKTTGKDRPVRHHNRVIGTKKTLVYHAGRAPRGERTNWVMHEYRLGDQELAGTGILQDAYVVCRIFKKNGPGPQNGAQYGAPFNEEEWEEDDGNMIMPREDGDDDFNDAREQEQKHLYINDFVRNQYMDNQQANADGFMVGPDGQDGGSHGEDPSVLLEQNQQMLKDPSLNKDIVECNDESGLQNSPVFINDMGDNIGMADRSHTPPSQNDEYVELNDLADAVNAEDPPSGDSVVCPLRTCNDWKSMDGVDDSVNLQEILDVEEFFDTMNENTDQQELFQMSSTIQDNYNLQSLDLTNPVAGHRPSCQLAEENTMFFDAHSNDLGFSQDNFAELNQLLYSPVTDPSGFDMVDKLMAYFDATEDNLHVDASGSLDKSGCMDSWILDQFNLTPEFDGINAQQNKVIPSASEANVTSRASSSVSLPDASDQLYGKTNVNILPDVQRNESNDNTFTKRLVSMLGSISAPPAIAAEYPAGSEKRAGQISATHSTSSIHVTTGMIQIRGLSVTGSTKHWSLQKNGDMGFLLSCSLATDEVRKSVRSDSISKLQGGPVSTVLRGGCYLFFLSALILTISYKFGLCIYSR</sequence>
<keyword evidence="3" id="KW-0238">DNA-binding</keyword>
<evidence type="ECO:0000256" key="6">
    <source>
        <dbReference type="SAM" id="MobiDB-lite"/>
    </source>
</evidence>
<dbReference type="EMBL" id="CM017879">
    <property type="protein sequence ID" value="KAG1359627.1"/>
    <property type="molecule type" value="Genomic_DNA"/>
</dbReference>
<dbReference type="InterPro" id="IPR036093">
    <property type="entry name" value="NAC_dom_sf"/>
</dbReference>
<reference evidence="9" key="1">
    <citation type="journal article" date="2017" name="Gigascience">
        <title>The genome draft of coconut (Cocos nucifera).</title>
        <authorList>
            <person name="Xiao Y."/>
            <person name="Xu P."/>
            <person name="Fan H."/>
            <person name="Baudouin L."/>
            <person name="Xia W."/>
            <person name="Bocs S."/>
            <person name="Xu J."/>
            <person name="Li Q."/>
            <person name="Guo A."/>
            <person name="Zhou L."/>
            <person name="Li J."/>
            <person name="Wu Y."/>
            <person name="Ma Z."/>
            <person name="Armero A."/>
            <person name="Issali A.E."/>
            <person name="Liu N."/>
            <person name="Peng M."/>
            <person name="Yang Y."/>
        </authorList>
    </citation>
    <scope>NUCLEOTIDE SEQUENCE</scope>
    <source>
        <tissue evidence="9">Spear leaf of Hainan Tall coconut</tissue>
    </source>
</reference>
<keyword evidence="5" id="KW-0539">Nucleus</keyword>
<evidence type="ECO:0000256" key="2">
    <source>
        <dbReference type="ARBA" id="ARBA00023015"/>
    </source>
</evidence>
<feature type="region of interest" description="Disordered" evidence="6">
    <location>
        <begin position="1"/>
        <end position="20"/>
    </location>
</feature>
<keyword evidence="7" id="KW-0812">Transmembrane</keyword>
<dbReference type="PROSITE" id="PS51005">
    <property type="entry name" value="NAC"/>
    <property type="match status" value="1"/>
</dbReference>
<evidence type="ECO:0000256" key="1">
    <source>
        <dbReference type="ARBA" id="ARBA00004123"/>
    </source>
</evidence>